<protein>
    <submittedName>
        <fullName evidence="2">Uncharacterized protein</fullName>
    </submittedName>
</protein>
<feature type="region of interest" description="Disordered" evidence="1">
    <location>
        <begin position="112"/>
        <end position="220"/>
    </location>
</feature>
<accession>A0A5J4YSY1</accession>
<evidence type="ECO:0000256" key="1">
    <source>
        <dbReference type="SAM" id="MobiDB-lite"/>
    </source>
</evidence>
<name>A0A5J4YSY1_PORPP</name>
<dbReference type="AlphaFoldDB" id="A0A5J4YSY1"/>
<sequence>MDCEATGRDVRATAFVRACSLVGCKRTCSAREWCACGLCAKSWAVCEVRQAPKIKGLTRGAWCMRARESRDAGNANRGDAESVRAANSLRRRATPARHAKIVADANSVSRARAELPKARKVIGTSREHANDERRDVRTTLPQVSLARPANNSSSTSSAASTPLRLVRPRPRPTEAVPSEGTTSDIPSSARTRNKDPGHGESERIRSASPARTSEAKPVSPAGAKVVVHATSSSPSLTTLCTEQLYLARCVAGVLHATISLLALPPQDGPDNEARSSGSEYSFLPLISVFGENTSHAGEGAGTKAEAETDDTIQDVLNAALVKASMKILEGRELDEMFNVCEGALCIPLVSASGFPVGILVVTNEAYWRGSAVNFEGASNAGVASNGVADSACSWPSWKRQILAAIAKSIACAVVLERQTIAYELAREQEHDVMNRLRQGLSRMLQQVRSPLGTLTTFGKLLERRLAPDDLSRDLARNIIVQSERIQSVLMPLDSDRRALLPAANNPADIIRKRRSMLLLEGRSVGAANGELLDAQGRSGRSSSSADVSSVVDVTCDSSSQAERDDETSLDGVTHRGGGYDGGGVELTEVFTSVRHSAELLALESMIVFEYAHGFAAAPRPSGLERDRQVVCVCSRNDAAVLRGVVEILVDAVLHATSPGARVQMVVDHSSMNDEVASNPNACRASVALLSTCESAADRLVHEFDVARVRAMVDLIRGSLNVISDPPRAADHSRRHAFQFKVGVICSFPVRRLPLRCDNSNA</sequence>
<feature type="compositionally biased region" description="Basic residues" evidence="1">
    <location>
        <begin position="89"/>
        <end position="98"/>
    </location>
</feature>
<feature type="compositionally biased region" description="Basic and acidic residues" evidence="1">
    <location>
        <begin position="192"/>
        <end position="205"/>
    </location>
</feature>
<feature type="compositionally biased region" description="Low complexity" evidence="1">
    <location>
        <begin position="541"/>
        <end position="559"/>
    </location>
</feature>
<evidence type="ECO:0000313" key="3">
    <source>
        <dbReference type="Proteomes" id="UP000324585"/>
    </source>
</evidence>
<keyword evidence="3" id="KW-1185">Reference proteome</keyword>
<evidence type="ECO:0000313" key="2">
    <source>
        <dbReference type="EMBL" id="KAA8494338.1"/>
    </source>
</evidence>
<proteinExistence type="predicted"/>
<dbReference type="InterPro" id="IPR053334">
    <property type="entry name" value="Chloroplast_Sensor_Kinase"/>
</dbReference>
<feature type="region of interest" description="Disordered" evidence="1">
    <location>
        <begin position="534"/>
        <end position="576"/>
    </location>
</feature>
<organism evidence="2 3">
    <name type="scientific">Porphyridium purpureum</name>
    <name type="common">Red alga</name>
    <name type="synonym">Porphyridium cruentum</name>
    <dbReference type="NCBI Taxonomy" id="35688"/>
    <lineage>
        <taxon>Eukaryota</taxon>
        <taxon>Rhodophyta</taxon>
        <taxon>Bangiophyceae</taxon>
        <taxon>Porphyridiales</taxon>
        <taxon>Porphyridiaceae</taxon>
        <taxon>Porphyridium</taxon>
    </lineage>
</organism>
<dbReference type="PANTHER" id="PTHR48206:SF1">
    <property type="entry name" value="CHLOROPLAST SENSOR KINASE, CHLOROPLASTIC"/>
    <property type="match status" value="1"/>
</dbReference>
<dbReference type="Proteomes" id="UP000324585">
    <property type="component" value="Unassembled WGS sequence"/>
</dbReference>
<feature type="region of interest" description="Disordered" evidence="1">
    <location>
        <begin position="70"/>
        <end position="98"/>
    </location>
</feature>
<reference evidence="3" key="1">
    <citation type="journal article" date="2019" name="Nat. Commun.">
        <title>Expansion of phycobilisome linker gene families in mesophilic red algae.</title>
        <authorList>
            <person name="Lee J."/>
            <person name="Kim D."/>
            <person name="Bhattacharya D."/>
            <person name="Yoon H.S."/>
        </authorList>
    </citation>
    <scope>NUCLEOTIDE SEQUENCE [LARGE SCALE GENOMIC DNA]</scope>
    <source>
        <strain evidence="3">CCMP 1328</strain>
    </source>
</reference>
<feature type="compositionally biased region" description="Low complexity" evidence="1">
    <location>
        <begin position="146"/>
        <end position="165"/>
    </location>
</feature>
<feature type="compositionally biased region" description="Basic and acidic residues" evidence="1">
    <location>
        <begin position="125"/>
        <end position="137"/>
    </location>
</feature>
<dbReference type="EMBL" id="VRMN01000005">
    <property type="protein sequence ID" value="KAA8494338.1"/>
    <property type="molecule type" value="Genomic_DNA"/>
</dbReference>
<feature type="compositionally biased region" description="Polar residues" evidence="1">
    <location>
        <begin position="179"/>
        <end position="190"/>
    </location>
</feature>
<dbReference type="PANTHER" id="PTHR48206">
    <property type="entry name" value="CHLOROPLAST SENSOR KINASE, CHLOROPLASTIC"/>
    <property type="match status" value="1"/>
</dbReference>
<dbReference type="OrthoDB" id="1519at2759"/>
<comment type="caution">
    <text evidence="2">The sequence shown here is derived from an EMBL/GenBank/DDBJ whole genome shotgun (WGS) entry which is preliminary data.</text>
</comment>
<gene>
    <name evidence="2" type="ORF">FVE85_4313</name>
</gene>